<reference evidence="3" key="1">
    <citation type="submission" date="2021-01" db="EMBL/GenBank/DDBJ databases">
        <authorList>
            <person name="Corre E."/>
            <person name="Pelletier E."/>
            <person name="Niang G."/>
            <person name="Scheremetjew M."/>
            <person name="Finn R."/>
            <person name="Kale V."/>
            <person name="Holt S."/>
            <person name="Cochrane G."/>
            <person name="Meng A."/>
            <person name="Brown T."/>
            <person name="Cohen L."/>
        </authorList>
    </citation>
    <scope>NUCLEOTIDE SEQUENCE</scope>
    <source>
        <strain evidence="3">OF101</strain>
    </source>
</reference>
<feature type="compositionally biased region" description="Polar residues" evidence="1">
    <location>
        <begin position="270"/>
        <end position="283"/>
    </location>
</feature>
<accession>A0A7S1L134</accession>
<feature type="transmembrane region" description="Helical" evidence="2">
    <location>
        <begin position="381"/>
        <end position="403"/>
    </location>
</feature>
<keyword evidence="2" id="KW-1133">Transmembrane helix</keyword>
<feature type="compositionally biased region" description="Acidic residues" evidence="1">
    <location>
        <begin position="316"/>
        <end position="368"/>
    </location>
</feature>
<evidence type="ECO:0000256" key="2">
    <source>
        <dbReference type="SAM" id="Phobius"/>
    </source>
</evidence>
<gene>
    <name evidence="3" type="ORF">ACAT0790_LOCUS2959</name>
</gene>
<dbReference type="AlphaFoldDB" id="A0A7S1L134"/>
<feature type="transmembrane region" description="Helical" evidence="2">
    <location>
        <begin position="20"/>
        <end position="41"/>
    </location>
</feature>
<keyword evidence="2" id="KW-0812">Transmembrane</keyword>
<evidence type="ECO:0000256" key="1">
    <source>
        <dbReference type="SAM" id="MobiDB-lite"/>
    </source>
</evidence>
<feature type="region of interest" description="Disordered" evidence="1">
    <location>
        <begin position="251"/>
        <end position="371"/>
    </location>
</feature>
<protein>
    <submittedName>
        <fullName evidence="3">Uncharacterized protein</fullName>
    </submittedName>
</protein>
<name>A0A7S1L134_ALECA</name>
<sequence>MLPLGPWLAWPIGGLYLRDSLVSGVLTLALHVVVLAGLYAVMQFLHQLPPYLDVDYPVLRAHPLLLDLTMRAPPMVPWAAMARTFAGIGAVRSFWKLTKCVLHLRRPAGEGHYVGQLANLEFKVNILLKRSEAMFKQELVSASLGAAEHLEGGDARAAARSLLRLLVLSREHTGDWYIRVSEKLKGRVQGLLDRFQLPPAAACGTRLPPACRAHKLDELAAKGDFEKLLSHAVTLLEKLMAIKVDCRAAEEGERSFQEKTPTPLRRRNTAPESTSPTRASTPLSFADLVTDVSTPQKVSARSPGRSVRESPGLSADEGDSEALDGDEAAEDAEEEATEDVEEEDEEGEGEEGSDACTDEDAEGAEADGQEAGGLSRCAGALAALGGFGAVAAMMAAGAAAGLLPAAGE</sequence>
<evidence type="ECO:0000313" key="3">
    <source>
        <dbReference type="EMBL" id="CAD9091377.1"/>
    </source>
</evidence>
<proteinExistence type="predicted"/>
<organism evidence="3">
    <name type="scientific">Alexandrium catenella</name>
    <name type="common">Red tide dinoflagellate</name>
    <name type="synonym">Gonyaulax catenella</name>
    <dbReference type="NCBI Taxonomy" id="2925"/>
    <lineage>
        <taxon>Eukaryota</taxon>
        <taxon>Sar</taxon>
        <taxon>Alveolata</taxon>
        <taxon>Dinophyceae</taxon>
        <taxon>Gonyaulacales</taxon>
        <taxon>Pyrocystaceae</taxon>
        <taxon>Alexandrium</taxon>
    </lineage>
</organism>
<dbReference type="EMBL" id="HBGE01004878">
    <property type="protein sequence ID" value="CAD9091377.1"/>
    <property type="molecule type" value="Transcribed_RNA"/>
</dbReference>
<keyword evidence="2" id="KW-0472">Membrane</keyword>